<gene>
    <name evidence="2" type="ORF">WJX84_009091</name>
</gene>
<protein>
    <submittedName>
        <fullName evidence="2">Uncharacterized protein</fullName>
    </submittedName>
</protein>
<dbReference type="EMBL" id="JALJOV010000896">
    <property type="protein sequence ID" value="KAK9858889.1"/>
    <property type="molecule type" value="Genomic_DNA"/>
</dbReference>
<proteinExistence type="predicted"/>
<evidence type="ECO:0000313" key="2">
    <source>
        <dbReference type="EMBL" id="KAK9858889.1"/>
    </source>
</evidence>
<sequence length="354" mass="38613">MDSLAIAASWSSIYQSDMCEAAFDQKYILVQLSTAFADENHSPVATQSLMVLEQPSLLQTHVLPSPRLDIAGAQQPASIYLMEFSPNQEHLTVLWHVSDELGKTQAQNFSIYAMSDGARVAEFNTFLLLDSLRPSQSGAPQTWWAPDSSRVLIRILPSPWNDDAFVSSSSPVLLCNLDGSHHLFGLETIPKPVPHAMSWSPDGQYIHLDCWPPGKDPEWDPPEWGSSRGTLFHAGNVATSTTCWFTKDVARHPGPRTAHIYVIATACGSLHLMDAKLHKCIHTWKALAGQQGGTEPQQPPELSWSTNGTQLLYSVRGNTALLTFGGGAPTSAGSRPGSRRNRSKQAATSTKTKA</sequence>
<accession>A0AAW1SWA1</accession>
<evidence type="ECO:0000256" key="1">
    <source>
        <dbReference type="SAM" id="MobiDB-lite"/>
    </source>
</evidence>
<reference evidence="2 3" key="1">
    <citation type="journal article" date="2024" name="Nat. Commun.">
        <title>Phylogenomics reveals the evolutionary origins of lichenization in chlorophyte algae.</title>
        <authorList>
            <person name="Puginier C."/>
            <person name="Libourel C."/>
            <person name="Otte J."/>
            <person name="Skaloud P."/>
            <person name="Haon M."/>
            <person name="Grisel S."/>
            <person name="Petersen M."/>
            <person name="Berrin J.G."/>
            <person name="Delaux P.M."/>
            <person name="Dal Grande F."/>
            <person name="Keller J."/>
        </authorList>
    </citation>
    <scope>NUCLEOTIDE SEQUENCE [LARGE SCALE GENOMIC DNA]</scope>
    <source>
        <strain evidence="2 3">SAG 2523</strain>
    </source>
</reference>
<dbReference type="Proteomes" id="UP001485043">
    <property type="component" value="Unassembled WGS sequence"/>
</dbReference>
<feature type="compositionally biased region" description="Polar residues" evidence="1">
    <location>
        <begin position="344"/>
        <end position="354"/>
    </location>
</feature>
<comment type="caution">
    <text evidence="2">The sequence shown here is derived from an EMBL/GenBank/DDBJ whole genome shotgun (WGS) entry which is preliminary data.</text>
</comment>
<name>A0AAW1SWA1_9CHLO</name>
<evidence type="ECO:0000313" key="3">
    <source>
        <dbReference type="Proteomes" id="UP001485043"/>
    </source>
</evidence>
<organism evidence="2 3">
    <name type="scientific">Apatococcus fuscideae</name>
    <dbReference type="NCBI Taxonomy" id="2026836"/>
    <lineage>
        <taxon>Eukaryota</taxon>
        <taxon>Viridiplantae</taxon>
        <taxon>Chlorophyta</taxon>
        <taxon>core chlorophytes</taxon>
        <taxon>Trebouxiophyceae</taxon>
        <taxon>Chlorellales</taxon>
        <taxon>Chlorellaceae</taxon>
        <taxon>Apatococcus</taxon>
    </lineage>
</organism>
<dbReference type="SUPFAM" id="SSF82171">
    <property type="entry name" value="DPP6 N-terminal domain-like"/>
    <property type="match status" value="1"/>
</dbReference>
<dbReference type="AlphaFoldDB" id="A0AAW1SWA1"/>
<keyword evidence="3" id="KW-1185">Reference proteome</keyword>
<feature type="region of interest" description="Disordered" evidence="1">
    <location>
        <begin position="324"/>
        <end position="354"/>
    </location>
</feature>